<reference evidence="2 3" key="1">
    <citation type="submission" date="2021-06" db="EMBL/GenBank/DDBJ databases">
        <authorList>
            <person name="Kallberg Y."/>
            <person name="Tangrot J."/>
            <person name="Rosling A."/>
        </authorList>
    </citation>
    <scope>NUCLEOTIDE SEQUENCE [LARGE SCALE GENOMIC DNA]</scope>
    <source>
        <strain evidence="2 3">120-4 pot B 10/14</strain>
    </source>
</reference>
<dbReference type="EMBL" id="CAJVQB010018456">
    <property type="protein sequence ID" value="CAG8787701.1"/>
    <property type="molecule type" value="Genomic_DNA"/>
</dbReference>
<feature type="transmembrane region" description="Helical" evidence="1">
    <location>
        <begin position="33"/>
        <end position="51"/>
    </location>
</feature>
<keyword evidence="1" id="KW-0812">Transmembrane</keyword>
<keyword evidence="1" id="KW-0472">Membrane</keyword>
<protein>
    <submittedName>
        <fullName evidence="2">3827_t:CDS:1</fullName>
    </submittedName>
</protein>
<evidence type="ECO:0000313" key="2">
    <source>
        <dbReference type="EMBL" id="CAG8787701.1"/>
    </source>
</evidence>
<gene>
    <name evidence="2" type="ORF">GMARGA_LOCUS20719</name>
</gene>
<organism evidence="2 3">
    <name type="scientific">Gigaspora margarita</name>
    <dbReference type="NCBI Taxonomy" id="4874"/>
    <lineage>
        <taxon>Eukaryota</taxon>
        <taxon>Fungi</taxon>
        <taxon>Fungi incertae sedis</taxon>
        <taxon>Mucoromycota</taxon>
        <taxon>Glomeromycotina</taxon>
        <taxon>Glomeromycetes</taxon>
        <taxon>Diversisporales</taxon>
        <taxon>Gigasporaceae</taxon>
        <taxon>Gigaspora</taxon>
    </lineage>
</organism>
<feature type="non-terminal residue" evidence="2">
    <location>
        <position position="1"/>
    </location>
</feature>
<accession>A0ABN7VPT4</accession>
<sequence length="61" mass="6804">SFAFTSGVLLGLTLIDLFPESMSDFGTSYWFDAKWASSLATALFIVTVFDIKKSFKKILET</sequence>
<keyword evidence="3" id="KW-1185">Reference proteome</keyword>
<proteinExistence type="predicted"/>
<dbReference type="Proteomes" id="UP000789901">
    <property type="component" value="Unassembled WGS sequence"/>
</dbReference>
<evidence type="ECO:0000313" key="3">
    <source>
        <dbReference type="Proteomes" id="UP000789901"/>
    </source>
</evidence>
<comment type="caution">
    <text evidence="2">The sequence shown here is derived from an EMBL/GenBank/DDBJ whole genome shotgun (WGS) entry which is preliminary data.</text>
</comment>
<keyword evidence="1" id="KW-1133">Transmembrane helix</keyword>
<evidence type="ECO:0000256" key="1">
    <source>
        <dbReference type="SAM" id="Phobius"/>
    </source>
</evidence>
<name>A0ABN7VPT4_GIGMA</name>